<evidence type="ECO:0000256" key="1">
    <source>
        <dbReference type="SAM" id="Coils"/>
    </source>
</evidence>
<evidence type="ECO:0000313" key="2">
    <source>
        <dbReference type="EMBL" id="QFY60429.1"/>
    </source>
</evidence>
<dbReference type="Proteomes" id="UP000326881">
    <property type="component" value="Chromosome"/>
</dbReference>
<dbReference type="OrthoDB" id="8456173at2"/>
<keyword evidence="3" id="KW-1185">Reference proteome</keyword>
<dbReference type="KEGG" id="rgr:FZ934_08275"/>
<reference evidence="2 3" key="1">
    <citation type="submission" date="2019-08" db="EMBL/GenBank/DDBJ databases">
        <title>Prosopis cineraria nodule microbiome.</title>
        <authorList>
            <person name="Ali R."/>
            <person name="Chaluvadi S.R."/>
            <person name="Wang X."/>
        </authorList>
    </citation>
    <scope>NUCLEOTIDE SEQUENCE [LARGE SCALE GENOMIC DNA]</scope>
    <source>
        <strain evidence="2 3">BG7</strain>
    </source>
</reference>
<proteinExistence type="predicted"/>
<keyword evidence="1" id="KW-0175">Coiled coil</keyword>
<sequence length="177" mass="19871">MRGLASLDRATGGSEIDRGETDLLHSANSYDAIKKAIRITEAERARLQDKMKAAQDAVREIQEALSELNARDEHLKRAAAIGKQREEASVTIPETLGTRHRKRRTSMAYRVRQEVYRILKRVNRPLNRVELLRELQGAGIELPAHDALAAITKIMWNTPEFTSTGGGYWLASEPIPT</sequence>
<dbReference type="EMBL" id="CP043498">
    <property type="protein sequence ID" value="QFY60429.1"/>
    <property type="molecule type" value="Genomic_DNA"/>
</dbReference>
<name>A0A5Q0C9S5_9HYPH</name>
<evidence type="ECO:0000313" key="3">
    <source>
        <dbReference type="Proteomes" id="UP000326881"/>
    </source>
</evidence>
<gene>
    <name evidence="2" type="ORF">FZ934_08275</name>
</gene>
<protein>
    <submittedName>
        <fullName evidence="2">Uncharacterized protein</fullName>
    </submittedName>
</protein>
<feature type="coiled-coil region" evidence="1">
    <location>
        <begin position="30"/>
        <end position="78"/>
    </location>
</feature>
<organism evidence="2 3">
    <name type="scientific">Rhizobium grahamii</name>
    <dbReference type="NCBI Taxonomy" id="1120045"/>
    <lineage>
        <taxon>Bacteria</taxon>
        <taxon>Pseudomonadati</taxon>
        <taxon>Pseudomonadota</taxon>
        <taxon>Alphaproteobacteria</taxon>
        <taxon>Hyphomicrobiales</taxon>
        <taxon>Rhizobiaceae</taxon>
        <taxon>Rhizobium/Agrobacterium group</taxon>
        <taxon>Rhizobium</taxon>
    </lineage>
</organism>
<dbReference type="AlphaFoldDB" id="A0A5Q0C9S5"/>
<dbReference type="RefSeq" id="WP_153270671.1">
    <property type="nucleotide sequence ID" value="NZ_CP043498.1"/>
</dbReference>
<accession>A0A5Q0C9S5</accession>